<organism evidence="1">
    <name type="scientific">Leptospira stimsonii</name>
    <dbReference type="NCBI Taxonomy" id="2202203"/>
    <lineage>
        <taxon>Bacteria</taxon>
        <taxon>Pseudomonadati</taxon>
        <taxon>Spirochaetota</taxon>
        <taxon>Spirochaetia</taxon>
        <taxon>Leptospirales</taxon>
        <taxon>Leptospiraceae</taxon>
        <taxon>Leptospira</taxon>
    </lineage>
</organism>
<dbReference type="EMBL" id="QHCT01000001">
    <property type="protein sequence ID" value="RHX91888.1"/>
    <property type="molecule type" value="Genomic_DNA"/>
</dbReference>
<dbReference type="Gene3D" id="1.20.58.130">
    <property type="match status" value="1"/>
</dbReference>
<gene>
    <name evidence="1" type="ORF">DLM75_01185</name>
</gene>
<evidence type="ECO:0000313" key="1">
    <source>
        <dbReference type="EMBL" id="RHX91888.1"/>
    </source>
</evidence>
<reference evidence="1" key="1">
    <citation type="journal article" date="2020" name="Int. J. Syst. Evol. Microbiol.">
        <title>Leptospira yasudae sp. nov. and Leptospira stimsonii sp. nov., two new species of the pathogenic group isolated from environmental sources.</title>
        <authorList>
            <person name="Casanovas-Massana A."/>
            <person name="Hamond C."/>
            <person name="Santos L.A."/>
            <person name="de Oliveira D."/>
            <person name="Hacker K.P."/>
            <person name="Balassiano I."/>
            <person name="Costa F."/>
            <person name="Medeiros M.A."/>
            <person name="Reis M.G."/>
            <person name="Ko A.I."/>
            <person name="Wunder E.A."/>
        </authorList>
    </citation>
    <scope>NUCLEOTIDE SEQUENCE</scope>
    <source>
        <strain evidence="1">Yale</strain>
    </source>
</reference>
<name>A0A396ZEH9_9LEPT</name>
<dbReference type="AlphaFoldDB" id="A0A396ZEH9"/>
<comment type="caution">
    <text evidence="1">The sequence shown here is derived from an EMBL/GenBank/DDBJ whole genome shotgun (WGS) entry which is preliminary data.</text>
</comment>
<proteinExistence type="predicted"/>
<evidence type="ECO:0008006" key="2">
    <source>
        <dbReference type="Google" id="ProtNLM"/>
    </source>
</evidence>
<dbReference type="Proteomes" id="UP000265798">
    <property type="component" value="Unassembled WGS sequence"/>
</dbReference>
<accession>A0A396ZEH9</accession>
<sequence length="162" mass="18557">MVMDFIQKLPRKLEDVLGTEGLDQFVDFLNSAFVASRAQILETSADRFELRVSTDISKIKIDLTAFKADMKNDFLEFKILIQSENAKFRSEIRMDIADFNSEIRKEIKELREETNQSRLEIFKSIGEIHKAIAVQTRWMFGAILGSAGLALAIEKILHSFPL</sequence>
<dbReference type="NCBIfam" id="NF047472">
    <property type="entry name" value="LA_3696_Nterm"/>
    <property type="match status" value="1"/>
</dbReference>
<protein>
    <recommendedName>
        <fullName evidence="2">DUF1640 domain-containing protein</fullName>
    </recommendedName>
</protein>